<dbReference type="PROSITE" id="PS52015">
    <property type="entry name" value="TONB_CTD"/>
    <property type="match status" value="1"/>
</dbReference>
<feature type="transmembrane region" description="Helical" evidence="10">
    <location>
        <begin position="23"/>
        <end position="43"/>
    </location>
</feature>
<dbReference type="Pfam" id="PF03544">
    <property type="entry name" value="TonB_C"/>
    <property type="match status" value="1"/>
</dbReference>
<keyword evidence="8 10" id="KW-1133">Transmembrane helix</keyword>
<dbReference type="PANTHER" id="PTHR33446">
    <property type="entry name" value="PROTEIN TONB-RELATED"/>
    <property type="match status" value="1"/>
</dbReference>
<keyword evidence="7 10" id="KW-0653">Protein transport</keyword>
<feature type="compositionally biased region" description="Low complexity" evidence="11">
    <location>
        <begin position="111"/>
        <end position="121"/>
    </location>
</feature>
<evidence type="ECO:0000256" key="3">
    <source>
        <dbReference type="ARBA" id="ARBA00022448"/>
    </source>
</evidence>
<evidence type="ECO:0000256" key="9">
    <source>
        <dbReference type="ARBA" id="ARBA00023136"/>
    </source>
</evidence>
<keyword evidence="14" id="KW-1185">Reference proteome</keyword>
<sequence length="218" mass="22990">MTAPPASPSPLQRFARFLPAGRGWWLVLGAIVAGLLLFALVLSNKRDEFEFHRAGEAPPGVPGQVFEPLPAPLPAGESGASGMDDRPPPRDEAPRIDQQAQSPVPPPSAQPPAADAVQAPPDAGPRVDAGVPRPISTPSPDYPSAALRARASGDVVLRIEVGTDGRPSDVTVVGSSRNRALDRAAVQTVRRWRFEPALRDGVPVPATVQQVIRFEPPG</sequence>
<comment type="caution">
    <text evidence="13">The sequence shown here is derived from an EMBL/GenBank/DDBJ whole genome shotgun (WGS) entry which is preliminary data.</text>
</comment>
<dbReference type="PANTHER" id="PTHR33446:SF2">
    <property type="entry name" value="PROTEIN TONB"/>
    <property type="match status" value="1"/>
</dbReference>
<dbReference type="InterPro" id="IPR037682">
    <property type="entry name" value="TonB_C"/>
</dbReference>
<evidence type="ECO:0000256" key="8">
    <source>
        <dbReference type="ARBA" id="ARBA00022989"/>
    </source>
</evidence>
<evidence type="ECO:0000256" key="4">
    <source>
        <dbReference type="ARBA" id="ARBA00022475"/>
    </source>
</evidence>
<feature type="region of interest" description="Disordered" evidence="11">
    <location>
        <begin position="54"/>
        <end position="143"/>
    </location>
</feature>
<dbReference type="InterPro" id="IPR006260">
    <property type="entry name" value="TonB/TolA_C"/>
</dbReference>
<evidence type="ECO:0000256" key="11">
    <source>
        <dbReference type="SAM" id="MobiDB-lite"/>
    </source>
</evidence>
<evidence type="ECO:0000256" key="6">
    <source>
        <dbReference type="ARBA" id="ARBA00022692"/>
    </source>
</evidence>
<evidence type="ECO:0000259" key="12">
    <source>
        <dbReference type="PROSITE" id="PS52015"/>
    </source>
</evidence>
<name>A0ABT6JGM3_9GAMM</name>
<evidence type="ECO:0000256" key="7">
    <source>
        <dbReference type="ARBA" id="ARBA00022927"/>
    </source>
</evidence>
<dbReference type="Gene3D" id="3.30.1150.10">
    <property type="match status" value="1"/>
</dbReference>
<keyword evidence="3 10" id="KW-0813">Transport</keyword>
<evidence type="ECO:0000256" key="5">
    <source>
        <dbReference type="ARBA" id="ARBA00022519"/>
    </source>
</evidence>
<dbReference type="InterPro" id="IPR003538">
    <property type="entry name" value="TonB"/>
</dbReference>
<comment type="subcellular location">
    <subcellularLocation>
        <location evidence="1 10">Cell inner membrane</location>
        <topology evidence="1 10">Single-pass membrane protein</topology>
        <orientation evidence="1 10">Periplasmic side</orientation>
    </subcellularLocation>
</comment>
<evidence type="ECO:0000313" key="14">
    <source>
        <dbReference type="Proteomes" id="UP001156831"/>
    </source>
</evidence>
<reference evidence="13 14" key="1">
    <citation type="submission" date="2023-04" db="EMBL/GenBank/DDBJ databases">
        <title>Luteimonas sp. M1R5S18.</title>
        <authorList>
            <person name="Sun J.-Q."/>
        </authorList>
    </citation>
    <scope>NUCLEOTIDE SEQUENCE [LARGE SCALE GENOMIC DNA]</scope>
    <source>
        <strain evidence="13 14">M1R5S18</strain>
    </source>
</reference>
<gene>
    <name evidence="13" type="ORF">QFW80_04635</name>
</gene>
<dbReference type="PRINTS" id="PR01374">
    <property type="entry name" value="TONBPROTEIN"/>
</dbReference>
<keyword evidence="9 10" id="KW-0472">Membrane</keyword>
<dbReference type="RefSeq" id="WP_280600165.1">
    <property type="nucleotide sequence ID" value="NZ_JARXRN010000020.1"/>
</dbReference>
<proteinExistence type="inferred from homology"/>
<accession>A0ABT6JGM3</accession>
<keyword evidence="6 10" id="KW-0812">Transmembrane</keyword>
<dbReference type="InterPro" id="IPR051045">
    <property type="entry name" value="TonB-dependent_transducer"/>
</dbReference>
<feature type="compositionally biased region" description="Basic and acidic residues" evidence="11">
    <location>
        <begin position="83"/>
        <end position="95"/>
    </location>
</feature>
<comment type="function">
    <text evidence="10">Interacts with outer membrane receptor proteins that carry out high-affinity binding and energy dependent uptake into the periplasmic space of specific substrates. It could act to transduce energy from the cytoplasmic membrane to specific energy-requiring processes in the outer membrane, resulting in the release into the periplasm of ligands bound by these outer membrane proteins.</text>
</comment>
<evidence type="ECO:0000256" key="2">
    <source>
        <dbReference type="ARBA" id="ARBA00006555"/>
    </source>
</evidence>
<evidence type="ECO:0000256" key="1">
    <source>
        <dbReference type="ARBA" id="ARBA00004383"/>
    </source>
</evidence>
<dbReference type="SUPFAM" id="SSF74653">
    <property type="entry name" value="TolA/TonB C-terminal domain"/>
    <property type="match status" value="1"/>
</dbReference>
<evidence type="ECO:0000256" key="10">
    <source>
        <dbReference type="RuleBase" id="RU362123"/>
    </source>
</evidence>
<organism evidence="13 14">
    <name type="scientific">Luteimonas rhizosphaericola</name>
    <dbReference type="NCBI Taxonomy" id="3042024"/>
    <lineage>
        <taxon>Bacteria</taxon>
        <taxon>Pseudomonadati</taxon>
        <taxon>Pseudomonadota</taxon>
        <taxon>Gammaproteobacteria</taxon>
        <taxon>Lysobacterales</taxon>
        <taxon>Lysobacteraceae</taxon>
        <taxon>Luteimonas</taxon>
    </lineage>
</organism>
<comment type="similarity">
    <text evidence="2 10">Belongs to the TonB family.</text>
</comment>
<keyword evidence="4 10" id="KW-1003">Cell membrane</keyword>
<feature type="domain" description="TonB C-terminal" evidence="12">
    <location>
        <begin position="127"/>
        <end position="218"/>
    </location>
</feature>
<dbReference type="NCBIfam" id="TIGR01352">
    <property type="entry name" value="tonB_Cterm"/>
    <property type="match status" value="1"/>
</dbReference>
<evidence type="ECO:0000313" key="13">
    <source>
        <dbReference type="EMBL" id="MDH5829804.1"/>
    </source>
</evidence>
<keyword evidence="5 10" id="KW-0997">Cell inner membrane</keyword>
<dbReference type="Proteomes" id="UP001156831">
    <property type="component" value="Unassembled WGS sequence"/>
</dbReference>
<dbReference type="EMBL" id="JARXRN010000020">
    <property type="protein sequence ID" value="MDH5829804.1"/>
    <property type="molecule type" value="Genomic_DNA"/>
</dbReference>
<keyword evidence="10" id="KW-0735">Signal-anchor</keyword>
<protein>
    <recommendedName>
        <fullName evidence="10">Protein TonB</fullName>
    </recommendedName>
</protein>